<dbReference type="EMBL" id="CM045866">
    <property type="protein sequence ID" value="KAI7961439.1"/>
    <property type="molecule type" value="Genomic_DNA"/>
</dbReference>
<proteinExistence type="predicted"/>
<comment type="caution">
    <text evidence="1">The sequence shown here is derived from an EMBL/GenBank/DDBJ whole genome shotgun (WGS) entry which is preliminary data.</text>
</comment>
<keyword evidence="2" id="KW-1185">Reference proteome</keyword>
<organism evidence="1 2">
    <name type="scientific">Puccinia striiformis f. sp. tritici</name>
    <dbReference type="NCBI Taxonomy" id="168172"/>
    <lineage>
        <taxon>Eukaryota</taxon>
        <taxon>Fungi</taxon>
        <taxon>Dikarya</taxon>
        <taxon>Basidiomycota</taxon>
        <taxon>Pucciniomycotina</taxon>
        <taxon>Pucciniomycetes</taxon>
        <taxon>Pucciniales</taxon>
        <taxon>Pucciniaceae</taxon>
        <taxon>Puccinia</taxon>
    </lineage>
</organism>
<reference evidence="2" key="2">
    <citation type="journal article" date="2018" name="Mol. Plant Microbe Interact.">
        <title>Genome sequence resources for the wheat stripe rust pathogen (Puccinia striiformis f. sp. tritici) and the barley stripe rust pathogen (Puccinia striiformis f. sp. hordei).</title>
        <authorList>
            <person name="Xia C."/>
            <person name="Wang M."/>
            <person name="Yin C."/>
            <person name="Cornejo O.E."/>
            <person name="Hulbert S.H."/>
            <person name="Chen X."/>
        </authorList>
    </citation>
    <scope>NUCLEOTIDE SEQUENCE [LARGE SCALE GENOMIC DNA]</scope>
    <source>
        <strain evidence="2">93-210</strain>
    </source>
</reference>
<name>A0ACC0EUL2_9BASI</name>
<evidence type="ECO:0000313" key="2">
    <source>
        <dbReference type="Proteomes" id="UP001060170"/>
    </source>
</evidence>
<reference evidence="2" key="1">
    <citation type="journal article" date="2018" name="BMC Genomics">
        <title>Genomic insights into host adaptation between the wheat stripe rust pathogen (Puccinia striiformis f. sp. tritici) and the barley stripe rust pathogen (Puccinia striiformis f. sp. hordei).</title>
        <authorList>
            <person name="Xia C."/>
            <person name="Wang M."/>
            <person name="Yin C."/>
            <person name="Cornejo O.E."/>
            <person name="Hulbert S.H."/>
            <person name="Chen X."/>
        </authorList>
    </citation>
    <scope>NUCLEOTIDE SEQUENCE [LARGE SCALE GENOMIC DNA]</scope>
    <source>
        <strain evidence="2">93-210</strain>
    </source>
</reference>
<protein>
    <submittedName>
        <fullName evidence="1">Uncharacterized protein</fullName>
    </submittedName>
</protein>
<evidence type="ECO:0000313" key="1">
    <source>
        <dbReference type="EMBL" id="KAI7961439.1"/>
    </source>
</evidence>
<sequence length="819" mass="91671">MASVADIQNIITTALQQQSAQQAQQMQAELASRDEVIAHIQVFIVLVTALINPNPYNSGLTGAAPHFLEAKISLPVYDPTPFGRKPVKIKPESKDLLFNGTNMEISDFITRLEKAAQVDGALGSDIAIQVMFFMKGETLVKEVQEMAHKEDYDWEKIKERLVQRWGKMLPLLKYKRTDLDKILSTTSNLSTQKEFQDFNIQVDNLVAYLIRVQHMLSVEEIRHSVLMCLSKPIRMAVTVSHLAHVTVPDMNFYHQPLKHYAASFPSSSSSNYGIIHLTKELIRDNHMTLAVDGSHILPPYQIIVAYIQKELRTITILENDENLEELKVVRPSQPQPQEFSTPDKSVDELTKTLSSWNTQKQKPTPFVSASHVPYKPAQLEKDLSHLKCHYCFGKAHTLHRCNLVYSDELDKLIKKEGTSIFLPDGTQIPYDRTRPYKQIVDQYHASRTQPGIINLPPGTTIQKAEPVPEAQTSFGKLEEMEHQDHHCYDCEMAKRLRSGKEVEENPSAKKSRTEREETMDVDTDRLMDFNRQDSYTTVNPSPSGSTLAPTPNPPTPPKKVSIQAPEDSTKAPKEKAQKKTTVERPLSNQYPDAEDKLVKQMLANRMDVSVGELLAVSPSVTEKFKKSVSSKRVPLDQTKSTNAGGMDPHEDCEEGEEVGEINIHYSCPLGYVTLSVNGRSFQALLDNGSQVNLMSKNLANKMGLVITQRKMNLRGIGGHKSIILGVAETVPVKIGSVIQNSHFWVSADDIQPIIGTPFLMDAAAVLQFQEKGSTFSITKNGHTYLIPITNPPNQKWETSFPVNNATTTSHFLASGTSQE</sequence>
<accession>A0ACC0EUL2</accession>
<dbReference type="Proteomes" id="UP001060170">
    <property type="component" value="Chromosome 2"/>
</dbReference>
<reference evidence="1 2" key="3">
    <citation type="journal article" date="2022" name="Microbiol. Spectr.">
        <title>Folding features and dynamics of 3D genome architecture in plant fungal pathogens.</title>
        <authorList>
            <person name="Xia C."/>
        </authorList>
    </citation>
    <scope>NUCLEOTIDE SEQUENCE [LARGE SCALE GENOMIC DNA]</scope>
    <source>
        <strain evidence="1 2">93-210</strain>
    </source>
</reference>
<gene>
    <name evidence="1" type="ORF">MJO28_001928</name>
</gene>